<sequence length="142" mass="15816">MRIWKQDKVCVVPVVISTTGVVPSNLLHSLKIIGLEESLYIGVQKAVILNTCRTGKGEQDCEVPEHTHRSISGKKPINRQHCVVAGDYVVSPALTNCRLYFSWRDDRPNLKLQAGTWQSYPTGDYSTPCLFALEVDESKGLT</sequence>
<dbReference type="EMBL" id="CAKXAJ010025255">
    <property type="protein sequence ID" value="CAH2237272.1"/>
    <property type="molecule type" value="Genomic_DNA"/>
</dbReference>
<accession>A0A8S4RJ18</accession>
<proteinExistence type="predicted"/>
<evidence type="ECO:0000313" key="2">
    <source>
        <dbReference type="Proteomes" id="UP000838756"/>
    </source>
</evidence>
<keyword evidence="2" id="KW-1185">Reference proteome</keyword>
<name>A0A8S4RJ18_9NEOP</name>
<organism evidence="1 2">
    <name type="scientific">Pararge aegeria aegeria</name>
    <dbReference type="NCBI Taxonomy" id="348720"/>
    <lineage>
        <taxon>Eukaryota</taxon>
        <taxon>Metazoa</taxon>
        <taxon>Ecdysozoa</taxon>
        <taxon>Arthropoda</taxon>
        <taxon>Hexapoda</taxon>
        <taxon>Insecta</taxon>
        <taxon>Pterygota</taxon>
        <taxon>Neoptera</taxon>
        <taxon>Endopterygota</taxon>
        <taxon>Lepidoptera</taxon>
        <taxon>Glossata</taxon>
        <taxon>Ditrysia</taxon>
        <taxon>Papilionoidea</taxon>
        <taxon>Nymphalidae</taxon>
        <taxon>Satyrinae</taxon>
        <taxon>Satyrini</taxon>
        <taxon>Parargina</taxon>
        <taxon>Pararge</taxon>
    </lineage>
</organism>
<dbReference type="AlphaFoldDB" id="A0A8S4RJ18"/>
<dbReference type="Proteomes" id="UP000838756">
    <property type="component" value="Unassembled WGS sequence"/>
</dbReference>
<comment type="caution">
    <text evidence="1">The sequence shown here is derived from an EMBL/GenBank/DDBJ whole genome shotgun (WGS) entry which is preliminary data.</text>
</comment>
<reference evidence="1" key="1">
    <citation type="submission" date="2022-03" db="EMBL/GenBank/DDBJ databases">
        <authorList>
            <person name="Lindestad O."/>
        </authorList>
    </citation>
    <scope>NUCLEOTIDE SEQUENCE</scope>
</reference>
<protein>
    <submittedName>
        <fullName evidence="1">Jg11238 protein</fullName>
    </submittedName>
</protein>
<evidence type="ECO:0000313" key="1">
    <source>
        <dbReference type="EMBL" id="CAH2237272.1"/>
    </source>
</evidence>
<gene>
    <name evidence="1" type="primary">jg11238</name>
    <name evidence="1" type="ORF">PAEG_LOCUS14569</name>
</gene>